<name>A0AAW9PRZ4_9CYAN</name>
<organism evidence="3 4">
    <name type="scientific">Tumidithrix elongata BACA0141</name>
    <dbReference type="NCBI Taxonomy" id="2716417"/>
    <lineage>
        <taxon>Bacteria</taxon>
        <taxon>Bacillati</taxon>
        <taxon>Cyanobacteriota</taxon>
        <taxon>Cyanophyceae</taxon>
        <taxon>Pseudanabaenales</taxon>
        <taxon>Pseudanabaenaceae</taxon>
        <taxon>Tumidithrix</taxon>
        <taxon>Tumidithrix elongata</taxon>
    </lineage>
</organism>
<dbReference type="EMBL" id="JAZBJZ010000030">
    <property type="protein sequence ID" value="MEE3717007.1"/>
    <property type="molecule type" value="Genomic_DNA"/>
</dbReference>
<dbReference type="RefSeq" id="WP_330483436.1">
    <property type="nucleotide sequence ID" value="NZ_JAZBJZ010000030.1"/>
</dbReference>
<sequence length="950" mass="104577">MRGDQSYSTETNPKVATDTSAGVSMVDILTLPTRQQQIVNWIIRRKECGISEIASQIDEDENLVRAELEALVVQGFLQETRILGETRYSIKLAAKRQANSMSDSQALTPGKPLSTIINPSGEIVVTPGSEFELCVTITNQGNQSAIIDVYLDEVSGLLRQWCGSPFERLALSYGQSSEVVFLIQIPPEATPNTYNYLLIIDAPQHYPEDTPIQHLGRVTVTASVQEVVKINDPTFRLLPRTSSDAPHPLQPNEPFQVTVTVLNRSDRVDRFRVSCPELDTKWLTIHYPEGLPSLGIINAADGLQLNPGDRGDIRLTIKPPIDTWAGVYAPTIRLHSSNSPELMLLDVIYIEVLPTYQIDVELLTLLGRVKRQPALYDVRLHNRSNLIREVTFQARSTDQVDLCTYVFAPESVKILPKGGVRVSLQVQPTQKCKPRFFVDRYLPFMVELEDKEGFPLLNNRYPGNLIMESRPWWQFLLLLLSILGTIGFIVFLIWWFFFRPPASPQVVEFASEANSYREVEGEAVRLRWRITNPNRLQEVAIAGMSPDGKIISAPVTYNFSQGIPAELKKNCTIEQVLICQNVPTDAHKAGSYVFELKLVPKDAKGVPVATLKTSTVLIEPIPSPKIAEFTSTRPLYAELKPPTKGTSSNPNANPNTAKESSTSTVTSTSSTSSQNTTTSLPNSVVLIPNDPKADPKNPPLPNGLIQLNWKIDNFRQLKGVTIVGRSPEGEVNSPPVTYDFSRGIPKNLQLLCKVAQDQLVCQSVPTDALKPGSYVFELTTISRQIPQDPKAPPEAKKTDTIKIAPLSSQILELKVNGQEALPQYSFNVTPDIPTILTISWKVEGSAAMKVELLPAPGTVPPVGQAAITLSPQTASENYVLQVTGADGEKVVRSFVVQTIAPLQVPPSADAKTAPPIPPVPEIDSPLVPSDPSGRPRSDSLSPSELPPRRN</sequence>
<accession>A0AAW9PRZ4</accession>
<feature type="region of interest" description="Disordered" evidence="1">
    <location>
        <begin position="905"/>
        <end position="950"/>
    </location>
</feature>
<reference evidence="3" key="1">
    <citation type="submission" date="2024-01" db="EMBL/GenBank/DDBJ databases">
        <title>Bank of Algae and Cyanobacteria of the Azores (BACA) strain genomes.</title>
        <authorList>
            <person name="Luz R."/>
            <person name="Cordeiro R."/>
            <person name="Fonseca A."/>
            <person name="Goncalves V."/>
        </authorList>
    </citation>
    <scope>NUCLEOTIDE SEQUENCE</scope>
    <source>
        <strain evidence="3">BACA0141</strain>
    </source>
</reference>
<feature type="compositionally biased region" description="Low complexity" evidence="1">
    <location>
        <begin position="660"/>
        <end position="679"/>
    </location>
</feature>
<evidence type="ECO:0008006" key="5">
    <source>
        <dbReference type="Google" id="ProtNLM"/>
    </source>
</evidence>
<evidence type="ECO:0000313" key="3">
    <source>
        <dbReference type="EMBL" id="MEE3717007.1"/>
    </source>
</evidence>
<feature type="transmembrane region" description="Helical" evidence="2">
    <location>
        <begin position="475"/>
        <end position="497"/>
    </location>
</feature>
<feature type="compositionally biased region" description="Low complexity" evidence="1">
    <location>
        <begin position="921"/>
        <end position="943"/>
    </location>
</feature>
<keyword evidence="2" id="KW-1133">Transmembrane helix</keyword>
<evidence type="ECO:0000256" key="1">
    <source>
        <dbReference type="SAM" id="MobiDB-lite"/>
    </source>
</evidence>
<keyword evidence="2" id="KW-0472">Membrane</keyword>
<dbReference type="AlphaFoldDB" id="A0AAW9PRZ4"/>
<evidence type="ECO:0000313" key="4">
    <source>
        <dbReference type="Proteomes" id="UP001333818"/>
    </source>
</evidence>
<gene>
    <name evidence="3" type="ORF">V2H45_09645</name>
</gene>
<feature type="region of interest" description="Disordered" evidence="1">
    <location>
        <begin position="637"/>
        <end position="699"/>
    </location>
</feature>
<proteinExistence type="predicted"/>
<comment type="caution">
    <text evidence="3">The sequence shown here is derived from an EMBL/GenBank/DDBJ whole genome shotgun (WGS) entry which is preliminary data.</text>
</comment>
<dbReference type="Proteomes" id="UP001333818">
    <property type="component" value="Unassembled WGS sequence"/>
</dbReference>
<keyword evidence="4" id="KW-1185">Reference proteome</keyword>
<keyword evidence="2" id="KW-0812">Transmembrane</keyword>
<evidence type="ECO:0000256" key="2">
    <source>
        <dbReference type="SAM" id="Phobius"/>
    </source>
</evidence>
<protein>
    <recommendedName>
        <fullName evidence="5">CARDB domain-containing protein</fullName>
    </recommendedName>
</protein>
<feature type="compositionally biased region" description="Polar residues" evidence="1">
    <location>
        <begin position="644"/>
        <end position="659"/>
    </location>
</feature>